<gene>
    <name evidence="1" type="ORF">IME_EC2_7</name>
</gene>
<proteinExistence type="predicted"/>
<dbReference type="EMBL" id="KF591601">
    <property type="protein sequence ID" value="AGZ17798.1"/>
    <property type="molecule type" value="Genomic_DNA"/>
</dbReference>
<evidence type="ECO:0000313" key="1">
    <source>
        <dbReference type="EMBL" id="AGZ17798.1"/>
    </source>
</evidence>
<dbReference type="Pfam" id="PF10721">
    <property type="entry name" value="DUF2514"/>
    <property type="match status" value="1"/>
</dbReference>
<accession>A0A0A0P0G7</accession>
<organism evidence="1 2">
    <name type="scientific">Enterobacteria phage IME_EC2</name>
    <dbReference type="NCBI Taxonomy" id="1414766"/>
    <lineage>
        <taxon>Viruses</taxon>
        <taxon>Duplodnaviria</taxon>
        <taxon>Heunggongvirae</taxon>
        <taxon>Uroviricota</taxon>
        <taxon>Caudoviricetes</taxon>
        <taxon>Murrayvirus</taxon>
        <taxon>Murrayvirus EC2</taxon>
    </lineage>
</organism>
<protein>
    <submittedName>
        <fullName evidence="1">Tail assembly-like protein</fullName>
    </submittedName>
</protein>
<reference evidence="1 2" key="1">
    <citation type="submission" date="2013-08" db="EMBL/GenBank/DDBJ databases">
        <authorList>
            <person name="Tong Y."/>
            <person name="Hua Y."/>
            <person name="Mi Z."/>
            <person name="An X."/>
            <person name="Pei G."/>
            <person name="Wang W."/>
            <person name="Xu X."/>
            <person name="Li S."/>
        </authorList>
    </citation>
    <scope>NUCLEOTIDE SEQUENCE [LARGE SCALE GENOMIC DNA]</scope>
    <source>
        <strain evidence="1">Sewage</strain>
    </source>
</reference>
<sequence>MIAALRLFLSTHWRSLLLVVVVLLALGGSFWAGSAWTDRGWTARDNARIAKESTQEANAQAAARIIEQGRAIAREESVKYANEQAAKARAAAATAGASLDRLLERAAKEAARRDAADQTAALGRASGEKTARMYADLLRRTGEVAGRYADIAEKAITAGEVCERNYDAVERQQ</sequence>
<dbReference type="InterPro" id="IPR019659">
    <property type="entry name" value="DUF2514"/>
</dbReference>
<dbReference type="Proteomes" id="UP000030156">
    <property type="component" value="Segment"/>
</dbReference>
<evidence type="ECO:0000313" key="2">
    <source>
        <dbReference type="Proteomes" id="UP000030156"/>
    </source>
</evidence>
<name>A0A0A0P0G7_9CAUD</name>
<keyword evidence="2" id="KW-1185">Reference proteome</keyword>